<comment type="similarity">
    <text evidence="1">Belongs to the TRAFAC class TrmE-Era-EngA-EngB-Septin-like GTPase superfamily. Septin GTPase family.</text>
</comment>
<gene>
    <name evidence="5 6 7 8" type="primary">LOC111113294</name>
</gene>
<dbReference type="PROSITE" id="PS50853">
    <property type="entry name" value="FN3"/>
    <property type="match status" value="1"/>
</dbReference>
<dbReference type="Gene3D" id="2.60.40.10">
    <property type="entry name" value="Immunoglobulins"/>
    <property type="match status" value="1"/>
</dbReference>
<name>A0A8B8BUU9_CRAVI</name>
<dbReference type="SMART" id="SM00060">
    <property type="entry name" value="FN3"/>
    <property type="match status" value="1"/>
</dbReference>
<dbReference type="RefSeq" id="XP_022307139.1">
    <property type="nucleotide sequence ID" value="XM_022451431.1"/>
</dbReference>
<dbReference type="InterPro" id="IPR003961">
    <property type="entry name" value="FN3_dom"/>
</dbReference>
<dbReference type="InterPro" id="IPR027417">
    <property type="entry name" value="P-loop_NTPase"/>
</dbReference>
<dbReference type="GO" id="GO:0005525">
    <property type="term" value="F:GTP binding"/>
    <property type="evidence" value="ECO:0007669"/>
    <property type="project" value="UniProtKB-KW"/>
</dbReference>
<dbReference type="AlphaFoldDB" id="A0A8B8BUU9"/>
<evidence type="ECO:0000256" key="2">
    <source>
        <dbReference type="SAM" id="Coils"/>
    </source>
</evidence>
<dbReference type="PANTHER" id="PTHR32046:SF14">
    <property type="match status" value="1"/>
</dbReference>
<dbReference type="RefSeq" id="XP_022307138.1">
    <property type="nucleotide sequence ID" value="XM_022451430.1"/>
</dbReference>
<evidence type="ECO:0000256" key="1">
    <source>
        <dbReference type="RuleBase" id="RU004560"/>
    </source>
</evidence>
<dbReference type="GeneID" id="111113294"/>
<proteinExistence type="inferred from homology"/>
<keyword evidence="2" id="KW-0175">Coiled coil</keyword>
<keyword evidence="1" id="KW-0547">Nucleotide-binding</keyword>
<evidence type="ECO:0000259" key="3">
    <source>
        <dbReference type="PROSITE" id="PS50853"/>
    </source>
</evidence>
<keyword evidence="4" id="KW-1185">Reference proteome</keyword>
<dbReference type="InterPro" id="IPR036116">
    <property type="entry name" value="FN3_sf"/>
</dbReference>
<evidence type="ECO:0000313" key="5">
    <source>
        <dbReference type="RefSeq" id="XP_022307136.1"/>
    </source>
</evidence>
<evidence type="ECO:0000313" key="6">
    <source>
        <dbReference type="RefSeq" id="XP_022307137.1"/>
    </source>
</evidence>
<dbReference type="Proteomes" id="UP000694844">
    <property type="component" value="Chromosome 9"/>
</dbReference>
<dbReference type="SUPFAM" id="SSF49265">
    <property type="entry name" value="Fibronectin type III"/>
    <property type="match status" value="1"/>
</dbReference>
<dbReference type="RefSeq" id="XP_022307137.1">
    <property type="nucleotide sequence ID" value="XM_022451429.1"/>
</dbReference>
<reference evidence="5 6" key="1">
    <citation type="submission" date="2025-04" db="UniProtKB">
        <authorList>
            <consortium name="RefSeq"/>
        </authorList>
    </citation>
    <scope>IDENTIFICATION</scope>
    <source>
        <tissue evidence="5 6">Whole sample</tissue>
    </source>
</reference>
<organism evidence="4 6">
    <name type="scientific">Crassostrea virginica</name>
    <name type="common">Eastern oyster</name>
    <dbReference type="NCBI Taxonomy" id="6565"/>
    <lineage>
        <taxon>Eukaryota</taxon>
        <taxon>Metazoa</taxon>
        <taxon>Spiralia</taxon>
        <taxon>Lophotrochozoa</taxon>
        <taxon>Mollusca</taxon>
        <taxon>Bivalvia</taxon>
        <taxon>Autobranchia</taxon>
        <taxon>Pteriomorphia</taxon>
        <taxon>Ostreida</taxon>
        <taxon>Ostreoidea</taxon>
        <taxon>Ostreidae</taxon>
        <taxon>Crassostrea</taxon>
    </lineage>
</organism>
<accession>A0A8B8BUU9</accession>
<evidence type="ECO:0000313" key="4">
    <source>
        <dbReference type="Proteomes" id="UP000694844"/>
    </source>
</evidence>
<keyword evidence="1" id="KW-0342">GTP-binding</keyword>
<dbReference type="RefSeq" id="XP_022307136.1">
    <property type="nucleotide sequence ID" value="XM_022451428.1"/>
</dbReference>
<sequence>MWYRVITDQLSLCFSHLYIKVEILANVEVEDLGECGSGRSWRMWKWKILANTLLTTMEQIQKTEMDFIESETDVNLDQIPETSQFTYSKNNAEPGERTSEIHFKDKKKKEIDEKDITTSPNNRLCSMCQKEYFGEYVCIPCQSRLCKDCSLSHKSDEHDVIATKEFMNNRFPCLTCQANASHHCCFCNFDFCTMCKDYHQNNGLMKHEWVDIVTHALSLKAIAMQVCRKCDKSMPAKAFCVTCAFQSPLCDHCCIEHTNQYLDHYLCYDVENIETDDEEECSISKGYICAPCSIDGDKIDATAFCLTCKEPELMCNVCAGQHIKERISRNHDLCYDLSKLLGPSQSNHLLCENCKVKGQSCDALAFCLTCEHPEPLCVNCQKTHKKENQCHEISLNIQQLTKCTLCEPCLFSKTKIESTHFCLDCKEPEPMCKTCSDQHLKLRSGRGHRLCDDISKFPGHARVQFHILPSIIPSTNVNQISPGKPKAMNTKSDSITVFWRKSTANVKYYQIQYKRNGEDENWKFIQTEKDENTIHITELMADTRYIVQVQAINEKQQGRFGPANDKITTSKSLGSNLLKYSIKGPEGIPQKYKLVADEQRTARNEAAKTKKLIFGNPRRVLEEEKTIMLVGATGSGKSTLVDGFVNYLMGVNFDDPFRFTLITLEKEEEKTHDQAVSQTEWITVYRIAPQNESRLNYTLNIIDTPGFGDTRGIQQDQRVIDQIRQLFMSEGDQGVLAIDAVCFIVKAPDARLTASQKYIFSSIMSLFGKDIEPIICTFVTFSDGAEPPVLASLNKANLPFGSTFQFNNSALFVKNRDMLQTQFPRMFWDMGCASFKTFFDKLPYFGRRSLILTNAVLRDRERLKTIIFGLQADINNGLSKLARLREEATLFRDHEAEIKRNEQFEYEVEEEVMYLEDVPVGRYVTNCLICNRTCHDNCIFADDNDKIRCCAMSNGYCTICPRNCLWSNHRNAPQLYKTRVTKVKKTYQETKEKYTKAKDEKMTVENVISALLLDVENLEEKVKNKLEEMKRCKKRLSEIALQPDPLSTEDNINMLIMAEEREKQPGYEKRIKLYYEFRDMARIEERTNEFCDEYHKTKNDVPSIVRSSKSEIAPKIFVHVSRFVQNFWNNFISK</sequence>
<dbReference type="CDD" id="cd00882">
    <property type="entry name" value="Ras_like_GTPase"/>
    <property type="match status" value="1"/>
</dbReference>
<dbReference type="CDD" id="cd00063">
    <property type="entry name" value="FN3"/>
    <property type="match status" value="1"/>
</dbReference>
<dbReference type="Pfam" id="PF00041">
    <property type="entry name" value="fn3"/>
    <property type="match status" value="1"/>
</dbReference>
<dbReference type="InterPro" id="IPR013783">
    <property type="entry name" value="Ig-like_fold"/>
</dbReference>
<dbReference type="OrthoDB" id="8954335at2759"/>
<protein>
    <submittedName>
        <fullName evidence="5 6">Uncharacterized protein LOC111113294 isoform X2</fullName>
    </submittedName>
</protein>
<dbReference type="Pfam" id="PF00735">
    <property type="entry name" value="Septin"/>
    <property type="match status" value="1"/>
</dbReference>
<evidence type="ECO:0000313" key="8">
    <source>
        <dbReference type="RefSeq" id="XP_022307139.1"/>
    </source>
</evidence>
<evidence type="ECO:0000313" key="7">
    <source>
        <dbReference type="RefSeq" id="XP_022307138.1"/>
    </source>
</evidence>
<dbReference type="PANTHER" id="PTHR32046">
    <property type="entry name" value="G DOMAIN-CONTAINING PROTEIN"/>
    <property type="match status" value="1"/>
</dbReference>
<feature type="coiled-coil region" evidence="2">
    <location>
        <begin position="980"/>
        <end position="1035"/>
    </location>
</feature>
<dbReference type="SUPFAM" id="SSF52540">
    <property type="entry name" value="P-loop containing nucleoside triphosphate hydrolases"/>
    <property type="match status" value="1"/>
</dbReference>
<feature type="domain" description="Fibronectin type-III" evidence="3">
    <location>
        <begin position="481"/>
        <end position="572"/>
    </location>
</feature>
<dbReference type="Gene3D" id="3.40.50.300">
    <property type="entry name" value="P-loop containing nucleotide triphosphate hydrolases"/>
    <property type="match status" value="1"/>
</dbReference>
<dbReference type="InterPro" id="IPR030379">
    <property type="entry name" value="G_SEPTIN_dom"/>
</dbReference>